<dbReference type="Proteomes" id="UP000887577">
    <property type="component" value="Unplaced"/>
</dbReference>
<dbReference type="GO" id="GO:0003993">
    <property type="term" value="F:acid phosphatase activity"/>
    <property type="evidence" value="ECO:0007669"/>
    <property type="project" value="UniProtKB-EC"/>
</dbReference>
<evidence type="ECO:0000256" key="7">
    <source>
        <dbReference type="ARBA" id="ARBA00023180"/>
    </source>
</evidence>
<dbReference type="InterPro" id="IPR000560">
    <property type="entry name" value="His_Pase_clade-2"/>
</dbReference>
<evidence type="ECO:0000313" key="9">
    <source>
        <dbReference type="Proteomes" id="UP000887577"/>
    </source>
</evidence>
<evidence type="ECO:0000256" key="5">
    <source>
        <dbReference type="ARBA" id="ARBA00022801"/>
    </source>
</evidence>
<protein>
    <recommendedName>
        <fullName evidence="3">acid phosphatase</fullName>
        <ecNumber evidence="3">3.1.3.2</ecNumber>
    </recommendedName>
</protein>
<dbReference type="Pfam" id="PF00328">
    <property type="entry name" value="His_Phos_2"/>
    <property type="match status" value="1"/>
</dbReference>
<reference evidence="10" key="1">
    <citation type="submission" date="2022-11" db="UniProtKB">
        <authorList>
            <consortium name="WormBaseParasite"/>
        </authorList>
    </citation>
    <scope>IDENTIFICATION</scope>
</reference>
<dbReference type="PANTHER" id="PTHR11567">
    <property type="entry name" value="ACID PHOSPHATASE-RELATED"/>
    <property type="match status" value="1"/>
</dbReference>
<keyword evidence="9" id="KW-1185">Reference proteome</keyword>
<proteinExistence type="inferred from homology"/>
<keyword evidence="4 8" id="KW-0732">Signal</keyword>
<dbReference type="AlphaFoldDB" id="A0A914XWE8"/>
<evidence type="ECO:0000256" key="2">
    <source>
        <dbReference type="ARBA" id="ARBA00005375"/>
    </source>
</evidence>
<accession>A0A914XWE8</accession>
<dbReference type="InterPro" id="IPR033379">
    <property type="entry name" value="Acid_Pase_AS"/>
</dbReference>
<sequence>MSLIFLPLFFIFFSFSSFVKCDKLILVQSLFRHGDRTPTGTYPTDPYQEDFWPISWGQLTTLGMQQHFEQGIKLRDIYVNQYQLFSAEYKDYNVYVRSTDVNRTLLSAYSQLAGFYANSLSTYPSSNSMWPSHWTPVPVHTVEEETDHLLNSSPKCPRMSQIEEELKFKPRFVTFMQTQKPLLQNIAKNMGLSSNDFSSYSSTSKFYAATRIEKFYNLTLPAWITDNLWEQYCNGKYMSDDYLYGNAGFGEAENVELIMLKGGLLLKTMISNMELVIANRTKTKYFMYSAHDTTINAFLRSLQAKQDILDYKTPDYAAIVLIELWKSDNLETYIKARYIRNVSSAPEPITQFIKGCNGKDSCF</sequence>
<organism evidence="9 10">
    <name type="scientific">Panagrolaimus superbus</name>
    <dbReference type="NCBI Taxonomy" id="310955"/>
    <lineage>
        <taxon>Eukaryota</taxon>
        <taxon>Metazoa</taxon>
        <taxon>Ecdysozoa</taxon>
        <taxon>Nematoda</taxon>
        <taxon>Chromadorea</taxon>
        <taxon>Rhabditida</taxon>
        <taxon>Tylenchina</taxon>
        <taxon>Panagrolaimomorpha</taxon>
        <taxon>Panagrolaimoidea</taxon>
        <taxon>Panagrolaimidae</taxon>
        <taxon>Panagrolaimus</taxon>
    </lineage>
</organism>
<dbReference type="InterPro" id="IPR050645">
    <property type="entry name" value="Histidine_acid_phosphatase"/>
</dbReference>
<feature type="chain" id="PRO_5037218068" description="acid phosphatase" evidence="8">
    <location>
        <begin position="22"/>
        <end position="363"/>
    </location>
</feature>
<evidence type="ECO:0000256" key="3">
    <source>
        <dbReference type="ARBA" id="ARBA00012646"/>
    </source>
</evidence>
<dbReference type="CDD" id="cd07061">
    <property type="entry name" value="HP_HAP_like"/>
    <property type="match status" value="1"/>
</dbReference>
<evidence type="ECO:0000256" key="1">
    <source>
        <dbReference type="ARBA" id="ARBA00000032"/>
    </source>
</evidence>
<dbReference type="WBParaSite" id="PSU_v2.g11555.t1">
    <property type="protein sequence ID" value="PSU_v2.g11555.t1"/>
    <property type="gene ID" value="PSU_v2.g11555"/>
</dbReference>
<evidence type="ECO:0000313" key="10">
    <source>
        <dbReference type="WBParaSite" id="PSU_v2.g11555.t1"/>
    </source>
</evidence>
<evidence type="ECO:0000256" key="8">
    <source>
        <dbReference type="SAM" id="SignalP"/>
    </source>
</evidence>
<keyword evidence="7" id="KW-0325">Glycoprotein</keyword>
<comment type="catalytic activity">
    <reaction evidence="1">
        <text>a phosphate monoester + H2O = an alcohol + phosphate</text>
        <dbReference type="Rhea" id="RHEA:15017"/>
        <dbReference type="ChEBI" id="CHEBI:15377"/>
        <dbReference type="ChEBI" id="CHEBI:30879"/>
        <dbReference type="ChEBI" id="CHEBI:43474"/>
        <dbReference type="ChEBI" id="CHEBI:67140"/>
        <dbReference type="EC" id="3.1.3.2"/>
    </reaction>
</comment>
<dbReference type="SUPFAM" id="SSF53254">
    <property type="entry name" value="Phosphoglycerate mutase-like"/>
    <property type="match status" value="1"/>
</dbReference>
<dbReference type="PROSITE" id="PS00616">
    <property type="entry name" value="HIS_ACID_PHOSPHAT_1"/>
    <property type="match status" value="1"/>
</dbReference>
<keyword evidence="6" id="KW-1015">Disulfide bond</keyword>
<keyword evidence="5" id="KW-0378">Hydrolase</keyword>
<dbReference type="InterPro" id="IPR029033">
    <property type="entry name" value="His_PPase_superfam"/>
</dbReference>
<dbReference type="EC" id="3.1.3.2" evidence="3"/>
<comment type="similarity">
    <text evidence="2">Belongs to the histidine acid phosphatase family.</text>
</comment>
<dbReference type="PANTHER" id="PTHR11567:SF211">
    <property type="entry name" value="PROSTATIC ACID PHOSPHATASE"/>
    <property type="match status" value="1"/>
</dbReference>
<evidence type="ECO:0000256" key="6">
    <source>
        <dbReference type="ARBA" id="ARBA00023157"/>
    </source>
</evidence>
<name>A0A914XWE8_9BILA</name>
<dbReference type="Gene3D" id="3.40.50.1240">
    <property type="entry name" value="Phosphoglycerate mutase-like"/>
    <property type="match status" value="1"/>
</dbReference>
<evidence type="ECO:0000256" key="4">
    <source>
        <dbReference type="ARBA" id="ARBA00022729"/>
    </source>
</evidence>
<feature type="signal peptide" evidence="8">
    <location>
        <begin position="1"/>
        <end position="21"/>
    </location>
</feature>